<keyword evidence="7" id="KW-1185">Reference proteome</keyword>
<dbReference type="PANTHER" id="PTHR46481">
    <property type="entry name" value="ZINC FINGER BED DOMAIN-CONTAINING PROTEIN 4"/>
    <property type="match status" value="1"/>
</dbReference>
<dbReference type="AlphaFoldDB" id="A0A4S8KZK6"/>
<dbReference type="SUPFAM" id="SSF53098">
    <property type="entry name" value="Ribonuclease H-like"/>
    <property type="match status" value="1"/>
</dbReference>
<evidence type="ECO:0000313" key="6">
    <source>
        <dbReference type="EMBL" id="THU81496.1"/>
    </source>
</evidence>
<gene>
    <name evidence="6" type="ORF">K435DRAFT_873280</name>
</gene>
<keyword evidence="5" id="KW-0539">Nucleus</keyword>
<sequence length="702" mass="79606">MPGTLGNSTPSFITKHFTKQQKLDNKSQRSWYSCNYCSNNSSLLEHRDNKLAKHLKDHLLCPNAPRDAWLEALEFLEGKGITVAQGKKRKRDDGPLDSFIDRGLTSAEEAESERLLIRAFVSSNYSFRSIQDPYFLKYLHFLRPSYTPPTEFVLRTRILDAEAASVKIEEMRELQGRCNMTLLIDGWEDLLRRSIYGTVAAQDLTGKHGSADSVLETAVDAMDRMGVGEGKNFICATTDNPNTMISFRKKYEQKFPWMITLACFLHQLNTTIGEICMFPAIKKNITQSTRILTFFNGSHYWGGQLKEEAQRQGITRGLKKNCESRWYALIIHSLSVKQSHYPLQQICCRPDANEKTNGLSPVKPDVVSIILSQPNFWRLLDQLIHFTKPLVDAIGNLESRECNLADCMLETIRCARALAQLELEEGDDPEFLEHAKKFMISTALELAEKWEWSEPKAVRLVENIKDYQLCKGIFVGAHKDGLTFWQSFPVAADQVPLKQMAITLFLIVPHSADVEHLFSDLGGIQTPKRSNLNIETFESLGTIKCSLRRKHHSELRSQGKTVCRQHGHMHTKSSARIDADIITEKDSDAAPAITPSEEESMHWKVPFAMEDAENEQLDEDISDSFEKLAKDVAVDKQLDTELELYFDLADTDVLDGKLYSFKELEKVDRGIAPVGYEEEINVLQNSKGGKWSVKDIMRAAGV</sequence>
<dbReference type="Proteomes" id="UP000297245">
    <property type="component" value="Unassembled WGS sequence"/>
</dbReference>
<name>A0A4S8KZK6_DENBC</name>
<dbReference type="InterPro" id="IPR052035">
    <property type="entry name" value="ZnF_BED_domain_contain"/>
</dbReference>
<evidence type="ECO:0000256" key="1">
    <source>
        <dbReference type="ARBA" id="ARBA00004123"/>
    </source>
</evidence>
<keyword evidence="4" id="KW-0862">Zinc</keyword>
<dbReference type="InterPro" id="IPR012337">
    <property type="entry name" value="RNaseH-like_sf"/>
</dbReference>
<evidence type="ECO:0000256" key="5">
    <source>
        <dbReference type="ARBA" id="ARBA00023242"/>
    </source>
</evidence>
<evidence type="ECO:0000256" key="4">
    <source>
        <dbReference type="ARBA" id="ARBA00022833"/>
    </source>
</evidence>
<dbReference type="OrthoDB" id="3226942at2759"/>
<dbReference type="PANTHER" id="PTHR46481:SF10">
    <property type="entry name" value="ZINC FINGER BED DOMAIN-CONTAINING PROTEIN 39"/>
    <property type="match status" value="1"/>
</dbReference>
<evidence type="ECO:0008006" key="8">
    <source>
        <dbReference type="Google" id="ProtNLM"/>
    </source>
</evidence>
<keyword evidence="2" id="KW-0479">Metal-binding</keyword>
<evidence type="ECO:0000256" key="2">
    <source>
        <dbReference type="ARBA" id="ARBA00022723"/>
    </source>
</evidence>
<dbReference type="EMBL" id="ML179804">
    <property type="protein sequence ID" value="THU81496.1"/>
    <property type="molecule type" value="Genomic_DNA"/>
</dbReference>
<proteinExistence type="predicted"/>
<protein>
    <recommendedName>
        <fullName evidence="8">DUF659 domain-containing protein</fullName>
    </recommendedName>
</protein>
<reference evidence="6 7" key="1">
    <citation type="journal article" date="2019" name="Nat. Ecol. Evol.">
        <title>Megaphylogeny resolves global patterns of mushroom evolution.</title>
        <authorList>
            <person name="Varga T."/>
            <person name="Krizsan K."/>
            <person name="Foldi C."/>
            <person name="Dima B."/>
            <person name="Sanchez-Garcia M."/>
            <person name="Sanchez-Ramirez S."/>
            <person name="Szollosi G.J."/>
            <person name="Szarkandi J.G."/>
            <person name="Papp V."/>
            <person name="Albert L."/>
            <person name="Andreopoulos W."/>
            <person name="Angelini C."/>
            <person name="Antonin V."/>
            <person name="Barry K.W."/>
            <person name="Bougher N.L."/>
            <person name="Buchanan P."/>
            <person name="Buyck B."/>
            <person name="Bense V."/>
            <person name="Catcheside P."/>
            <person name="Chovatia M."/>
            <person name="Cooper J."/>
            <person name="Damon W."/>
            <person name="Desjardin D."/>
            <person name="Finy P."/>
            <person name="Geml J."/>
            <person name="Haridas S."/>
            <person name="Hughes K."/>
            <person name="Justo A."/>
            <person name="Karasinski D."/>
            <person name="Kautmanova I."/>
            <person name="Kiss B."/>
            <person name="Kocsube S."/>
            <person name="Kotiranta H."/>
            <person name="LaButti K.M."/>
            <person name="Lechner B.E."/>
            <person name="Liimatainen K."/>
            <person name="Lipzen A."/>
            <person name="Lukacs Z."/>
            <person name="Mihaltcheva S."/>
            <person name="Morgado L.N."/>
            <person name="Niskanen T."/>
            <person name="Noordeloos M.E."/>
            <person name="Ohm R.A."/>
            <person name="Ortiz-Santana B."/>
            <person name="Ovrebo C."/>
            <person name="Racz N."/>
            <person name="Riley R."/>
            <person name="Savchenko A."/>
            <person name="Shiryaev A."/>
            <person name="Soop K."/>
            <person name="Spirin V."/>
            <person name="Szebenyi C."/>
            <person name="Tomsovsky M."/>
            <person name="Tulloss R.E."/>
            <person name="Uehling J."/>
            <person name="Grigoriev I.V."/>
            <person name="Vagvolgyi C."/>
            <person name="Papp T."/>
            <person name="Martin F.M."/>
            <person name="Miettinen O."/>
            <person name="Hibbett D.S."/>
            <person name="Nagy L.G."/>
        </authorList>
    </citation>
    <scope>NUCLEOTIDE SEQUENCE [LARGE SCALE GENOMIC DNA]</scope>
    <source>
        <strain evidence="6 7">CBS 962.96</strain>
    </source>
</reference>
<dbReference type="GO" id="GO:0008270">
    <property type="term" value="F:zinc ion binding"/>
    <property type="evidence" value="ECO:0007669"/>
    <property type="project" value="UniProtKB-KW"/>
</dbReference>
<keyword evidence="3" id="KW-0863">Zinc-finger</keyword>
<dbReference type="GO" id="GO:0005634">
    <property type="term" value="C:nucleus"/>
    <property type="evidence" value="ECO:0007669"/>
    <property type="project" value="UniProtKB-SubCell"/>
</dbReference>
<organism evidence="6 7">
    <name type="scientific">Dendrothele bispora (strain CBS 962.96)</name>
    <dbReference type="NCBI Taxonomy" id="1314807"/>
    <lineage>
        <taxon>Eukaryota</taxon>
        <taxon>Fungi</taxon>
        <taxon>Dikarya</taxon>
        <taxon>Basidiomycota</taxon>
        <taxon>Agaricomycotina</taxon>
        <taxon>Agaricomycetes</taxon>
        <taxon>Agaricomycetidae</taxon>
        <taxon>Agaricales</taxon>
        <taxon>Agaricales incertae sedis</taxon>
        <taxon>Dendrothele</taxon>
    </lineage>
</organism>
<accession>A0A4S8KZK6</accession>
<comment type="subcellular location">
    <subcellularLocation>
        <location evidence="1">Nucleus</location>
    </subcellularLocation>
</comment>
<evidence type="ECO:0000313" key="7">
    <source>
        <dbReference type="Proteomes" id="UP000297245"/>
    </source>
</evidence>
<evidence type="ECO:0000256" key="3">
    <source>
        <dbReference type="ARBA" id="ARBA00022771"/>
    </source>
</evidence>